<dbReference type="EC" id="1.5.1.2" evidence="4 5"/>
<dbReference type="PANTHER" id="PTHR11645:SF0">
    <property type="entry name" value="PYRROLINE-5-CARBOXYLATE REDUCTASE 3"/>
    <property type="match status" value="1"/>
</dbReference>
<evidence type="ECO:0000259" key="8">
    <source>
        <dbReference type="Pfam" id="PF14748"/>
    </source>
</evidence>
<comment type="catalytic activity">
    <reaction evidence="4">
        <text>L-proline + NAD(+) = (S)-1-pyrroline-5-carboxylate + NADH + 2 H(+)</text>
        <dbReference type="Rhea" id="RHEA:14105"/>
        <dbReference type="ChEBI" id="CHEBI:15378"/>
        <dbReference type="ChEBI" id="CHEBI:17388"/>
        <dbReference type="ChEBI" id="CHEBI:57540"/>
        <dbReference type="ChEBI" id="CHEBI:57945"/>
        <dbReference type="ChEBI" id="CHEBI:60039"/>
        <dbReference type="EC" id="1.5.1.2"/>
    </reaction>
</comment>
<reference evidence="9 10" key="1">
    <citation type="submission" date="2020-08" db="EMBL/GenBank/DDBJ databases">
        <title>Genomic Encyclopedia of Type Strains, Phase IV (KMG-IV): sequencing the most valuable type-strain genomes for metagenomic binning, comparative biology and taxonomic classification.</title>
        <authorList>
            <person name="Goeker M."/>
        </authorList>
    </citation>
    <scope>NUCLEOTIDE SEQUENCE [LARGE SCALE GENOMIC DNA]</scope>
    <source>
        <strain evidence="9 10">DSM 101730</strain>
    </source>
</reference>
<dbReference type="GO" id="GO:0004735">
    <property type="term" value="F:pyrroline-5-carboxylate reductase activity"/>
    <property type="evidence" value="ECO:0007669"/>
    <property type="project" value="UniProtKB-UniRule"/>
</dbReference>
<dbReference type="Gene3D" id="3.40.50.720">
    <property type="entry name" value="NAD(P)-binding Rossmann-like Domain"/>
    <property type="match status" value="1"/>
</dbReference>
<dbReference type="Gene3D" id="1.10.3730.10">
    <property type="entry name" value="ProC C-terminal domain-like"/>
    <property type="match status" value="1"/>
</dbReference>
<dbReference type="NCBIfam" id="TIGR00112">
    <property type="entry name" value="proC"/>
    <property type="match status" value="1"/>
</dbReference>
<dbReference type="SUPFAM" id="SSF48179">
    <property type="entry name" value="6-phosphogluconate dehydrogenase C-terminal domain-like"/>
    <property type="match status" value="1"/>
</dbReference>
<evidence type="ECO:0000259" key="7">
    <source>
        <dbReference type="Pfam" id="PF03807"/>
    </source>
</evidence>
<dbReference type="SUPFAM" id="SSF51735">
    <property type="entry name" value="NAD(P)-binding Rossmann-fold domains"/>
    <property type="match status" value="1"/>
</dbReference>
<dbReference type="InterPro" id="IPR036291">
    <property type="entry name" value="NAD(P)-bd_dom_sf"/>
</dbReference>
<organism evidence="9 10">
    <name type="scientific">Amaricoccus macauensis</name>
    <dbReference type="NCBI Taxonomy" id="57001"/>
    <lineage>
        <taxon>Bacteria</taxon>
        <taxon>Pseudomonadati</taxon>
        <taxon>Pseudomonadota</taxon>
        <taxon>Alphaproteobacteria</taxon>
        <taxon>Rhodobacterales</taxon>
        <taxon>Paracoccaceae</taxon>
        <taxon>Amaricoccus</taxon>
    </lineage>
</organism>
<dbReference type="Pfam" id="PF03807">
    <property type="entry name" value="F420_oxidored"/>
    <property type="match status" value="1"/>
</dbReference>
<dbReference type="HAMAP" id="MF_01925">
    <property type="entry name" value="P5C_reductase"/>
    <property type="match status" value="1"/>
</dbReference>
<evidence type="ECO:0000256" key="4">
    <source>
        <dbReference type="HAMAP-Rule" id="MF_01925"/>
    </source>
</evidence>
<dbReference type="InterPro" id="IPR008927">
    <property type="entry name" value="6-PGluconate_DH-like_C_sf"/>
</dbReference>
<evidence type="ECO:0000256" key="1">
    <source>
        <dbReference type="ARBA" id="ARBA00005525"/>
    </source>
</evidence>
<dbReference type="GO" id="GO:0055129">
    <property type="term" value="P:L-proline biosynthetic process"/>
    <property type="evidence" value="ECO:0007669"/>
    <property type="project" value="UniProtKB-UniRule"/>
</dbReference>
<comment type="catalytic activity">
    <reaction evidence="4">
        <text>L-proline + NADP(+) = (S)-1-pyrroline-5-carboxylate + NADPH + 2 H(+)</text>
        <dbReference type="Rhea" id="RHEA:14109"/>
        <dbReference type="ChEBI" id="CHEBI:15378"/>
        <dbReference type="ChEBI" id="CHEBI:17388"/>
        <dbReference type="ChEBI" id="CHEBI:57783"/>
        <dbReference type="ChEBI" id="CHEBI:58349"/>
        <dbReference type="ChEBI" id="CHEBI:60039"/>
        <dbReference type="EC" id="1.5.1.2"/>
    </reaction>
</comment>
<evidence type="ECO:0000256" key="3">
    <source>
        <dbReference type="ARBA" id="ARBA00023002"/>
    </source>
</evidence>
<dbReference type="PANTHER" id="PTHR11645">
    <property type="entry name" value="PYRROLINE-5-CARBOXYLATE REDUCTASE"/>
    <property type="match status" value="1"/>
</dbReference>
<dbReference type="PIRSF" id="PIRSF000193">
    <property type="entry name" value="Pyrrol-5-carb_rd"/>
    <property type="match status" value="1"/>
</dbReference>
<comment type="pathway">
    <text evidence="4">Amino-acid biosynthesis; L-proline biosynthesis; L-proline from L-glutamate 5-semialdehyde: step 1/1.</text>
</comment>
<comment type="function">
    <text evidence="4">Catalyzes the reduction of 1-pyrroline-5-carboxylate (PCA) to L-proline.</text>
</comment>
<evidence type="ECO:0000313" key="10">
    <source>
        <dbReference type="Proteomes" id="UP000549457"/>
    </source>
</evidence>
<keyword evidence="3 4" id="KW-0560">Oxidoreductase</keyword>
<dbReference type="FunFam" id="1.10.3730.10:FF:000001">
    <property type="entry name" value="Pyrroline-5-carboxylate reductase"/>
    <property type="match status" value="1"/>
</dbReference>
<sequence>MEFDEVARRGLVLLGCGKMGGAMLDGWLAGGLPASAVTVLDPKPSAGLEARVSAGLNLNGELPADPAVAILAVKPQMMGAALPQLAALGGGGTLFVSIAAGTTLATLGDALGAGTPIVRAMPNTPAAVGRGITALIGNASVDAAGLDLAENLLSAVGRTVRIDTESEIDAITALSGSGPAYVFLLIEAMAAAGVAQGLAPELAQSLARATVIGAGALAESAAETPAAQLRTDVTSPGGTTAAALQVLMADEGLVDLMSRAIAAAAARSRELAV</sequence>
<dbReference type="InterPro" id="IPR028939">
    <property type="entry name" value="P5C_Rdtase_cat_N"/>
</dbReference>
<dbReference type="InterPro" id="IPR029036">
    <property type="entry name" value="P5CR_dimer"/>
</dbReference>
<dbReference type="GO" id="GO:0005737">
    <property type="term" value="C:cytoplasm"/>
    <property type="evidence" value="ECO:0007669"/>
    <property type="project" value="UniProtKB-SubCell"/>
</dbReference>
<evidence type="ECO:0000256" key="2">
    <source>
        <dbReference type="ARBA" id="ARBA00022857"/>
    </source>
</evidence>
<keyword evidence="4" id="KW-0028">Amino-acid biosynthesis</keyword>
<feature type="domain" description="Pyrroline-5-carboxylate reductase dimerisation" evidence="8">
    <location>
        <begin position="165"/>
        <end position="271"/>
    </location>
</feature>
<feature type="binding site" evidence="6">
    <location>
        <begin position="72"/>
        <end position="75"/>
    </location>
    <ligand>
        <name>NADP(+)</name>
        <dbReference type="ChEBI" id="CHEBI:58349"/>
    </ligand>
</feature>
<dbReference type="AlphaFoldDB" id="A0A840SQH3"/>
<comment type="caution">
    <text evidence="9">The sequence shown here is derived from an EMBL/GenBank/DDBJ whole genome shotgun (WGS) entry which is preliminary data.</text>
</comment>
<evidence type="ECO:0000313" key="9">
    <source>
        <dbReference type="EMBL" id="MBB5222106.1"/>
    </source>
</evidence>
<keyword evidence="2 4" id="KW-0521">NADP</keyword>
<keyword evidence="4" id="KW-0963">Cytoplasm</keyword>
<dbReference type="Pfam" id="PF14748">
    <property type="entry name" value="P5CR_dimer"/>
    <property type="match status" value="1"/>
</dbReference>
<accession>A0A840SQH3</accession>
<feature type="binding site" evidence="6">
    <location>
        <position position="59"/>
    </location>
    <ligand>
        <name>NADPH</name>
        <dbReference type="ChEBI" id="CHEBI:57783"/>
    </ligand>
</feature>
<feature type="binding site" evidence="6">
    <location>
        <begin position="14"/>
        <end position="19"/>
    </location>
    <ligand>
        <name>NADP(+)</name>
        <dbReference type="ChEBI" id="CHEBI:58349"/>
    </ligand>
</feature>
<feature type="domain" description="Pyrroline-5-carboxylate reductase catalytic N-terminal" evidence="7">
    <location>
        <begin position="12"/>
        <end position="101"/>
    </location>
</feature>
<keyword evidence="4" id="KW-0641">Proline biosynthesis</keyword>
<dbReference type="EMBL" id="JACHFM010000002">
    <property type="protein sequence ID" value="MBB5222106.1"/>
    <property type="molecule type" value="Genomic_DNA"/>
</dbReference>
<dbReference type="InterPro" id="IPR000304">
    <property type="entry name" value="Pyrroline-COOH_reductase"/>
</dbReference>
<keyword evidence="10" id="KW-1185">Reference proteome</keyword>
<evidence type="ECO:0000256" key="5">
    <source>
        <dbReference type="NCBIfam" id="TIGR00112"/>
    </source>
</evidence>
<dbReference type="Proteomes" id="UP000549457">
    <property type="component" value="Unassembled WGS sequence"/>
</dbReference>
<dbReference type="UniPathway" id="UPA00098">
    <property type="reaction ID" value="UER00361"/>
</dbReference>
<proteinExistence type="inferred from homology"/>
<comment type="similarity">
    <text evidence="1 4">Belongs to the pyrroline-5-carboxylate reductase family.</text>
</comment>
<comment type="subcellular location">
    <subcellularLocation>
        <location evidence="4">Cytoplasm</location>
    </subcellularLocation>
</comment>
<dbReference type="RefSeq" id="WP_184148523.1">
    <property type="nucleotide sequence ID" value="NZ_JACHFM010000002.1"/>
</dbReference>
<name>A0A840SQH3_9RHOB</name>
<gene>
    <name evidence="4" type="primary">proC</name>
    <name evidence="9" type="ORF">HNP73_002042</name>
</gene>
<protein>
    <recommendedName>
        <fullName evidence="4 5">Pyrroline-5-carboxylate reductase</fullName>
        <shortName evidence="4">P5C reductase</shortName>
        <shortName evidence="4">P5CR</shortName>
        <ecNumber evidence="4 5">1.5.1.2</ecNumber>
    </recommendedName>
    <alternativeName>
        <fullName evidence="4">PCA reductase</fullName>
    </alternativeName>
</protein>
<evidence type="ECO:0000256" key="6">
    <source>
        <dbReference type="PIRSR" id="PIRSR000193-1"/>
    </source>
</evidence>